<evidence type="ECO:0000256" key="9">
    <source>
        <dbReference type="ARBA" id="ARBA00022801"/>
    </source>
</evidence>
<keyword evidence="13" id="KW-0865">Zymogen</keyword>
<keyword evidence="14" id="KW-0325">Glycoprotein</keyword>
<gene>
    <name evidence="19" type="ORF">M441DRAFT_195941</name>
</gene>
<dbReference type="InterPro" id="IPR050819">
    <property type="entry name" value="Tripeptidyl-peptidase_I"/>
</dbReference>
<keyword evidence="7 15" id="KW-0479">Metal-binding</keyword>
<feature type="binding site" evidence="15">
    <location>
        <position position="557"/>
    </location>
    <ligand>
        <name>Ca(2+)</name>
        <dbReference type="ChEBI" id="CHEBI:29108"/>
    </ligand>
</feature>
<keyword evidence="10 15" id="KW-0720">Serine protease</keyword>
<feature type="signal peptide" evidence="17">
    <location>
        <begin position="1"/>
        <end position="23"/>
    </location>
</feature>
<dbReference type="PANTHER" id="PTHR14218">
    <property type="entry name" value="PROTEASE S8 TRIPEPTIDYL PEPTIDASE I CLN2"/>
    <property type="match status" value="1"/>
</dbReference>
<comment type="function">
    <text evidence="2">Secreted tripeptidyl-peptidase which degrades proteins at acidic pHs and is involved in virulence.</text>
</comment>
<evidence type="ECO:0000256" key="3">
    <source>
        <dbReference type="ARBA" id="ARBA00004239"/>
    </source>
</evidence>
<feature type="binding site" evidence="15">
    <location>
        <position position="592"/>
    </location>
    <ligand>
        <name>Ca(2+)</name>
        <dbReference type="ChEBI" id="CHEBI:29108"/>
    </ligand>
</feature>
<proteinExistence type="predicted"/>
<dbReference type="PANTHER" id="PTHR14218:SF34">
    <property type="entry name" value="TRIPEPTIDYL-PEPTIDASE SED4"/>
    <property type="match status" value="1"/>
</dbReference>
<comment type="subcellular location">
    <subcellularLocation>
        <location evidence="3">Secreted</location>
        <location evidence="3">Extracellular space</location>
    </subcellularLocation>
</comment>
<dbReference type="EC" id="3.4.14.10" evidence="4"/>
<feature type="active site" description="Charge relay system" evidence="15">
    <location>
        <position position="296"/>
    </location>
</feature>
<evidence type="ECO:0000256" key="16">
    <source>
        <dbReference type="SAM" id="MobiDB-lite"/>
    </source>
</evidence>
<keyword evidence="8 17" id="KW-0732">Signal</keyword>
<dbReference type="GO" id="GO:0046872">
    <property type="term" value="F:metal ion binding"/>
    <property type="evidence" value="ECO:0007669"/>
    <property type="project" value="UniProtKB-UniRule"/>
</dbReference>
<keyword evidence="11 15" id="KW-0106">Calcium</keyword>
<evidence type="ECO:0000256" key="6">
    <source>
        <dbReference type="ARBA" id="ARBA00022670"/>
    </source>
</evidence>
<dbReference type="InterPro" id="IPR015366">
    <property type="entry name" value="S53_propep"/>
</dbReference>
<dbReference type="Gene3D" id="3.40.50.200">
    <property type="entry name" value="Peptidase S8/S53 domain"/>
    <property type="match status" value="1"/>
</dbReference>
<comment type="cofactor">
    <cofactor evidence="15">
        <name>Ca(2+)</name>
        <dbReference type="ChEBI" id="CHEBI:29108"/>
    </cofactor>
    <text evidence="15">Binds 1 Ca(2+) ion per subunit.</text>
</comment>
<evidence type="ECO:0000256" key="17">
    <source>
        <dbReference type="SAM" id="SignalP"/>
    </source>
</evidence>
<accession>A0A2T3Z657</accession>
<evidence type="ECO:0000256" key="4">
    <source>
        <dbReference type="ARBA" id="ARBA00012462"/>
    </source>
</evidence>
<dbReference type="GO" id="GO:0008240">
    <property type="term" value="F:tripeptidyl-peptidase activity"/>
    <property type="evidence" value="ECO:0007669"/>
    <property type="project" value="UniProtKB-EC"/>
</dbReference>
<keyword evidence="12" id="KW-0843">Virulence</keyword>
<keyword evidence="6 15" id="KW-0645">Protease</keyword>
<dbReference type="CDD" id="cd04056">
    <property type="entry name" value="Peptidases_S53"/>
    <property type="match status" value="1"/>
</dbReference>
<evidence type="ECO:0000313" key="19">
    <source>
        <dbReference type="EMBL" id="PTB40306.1"/>
    </source>
</evidence>
<evidence type="ECO:0000256" key="13">
    <source>
        <dbReference type="ARBA" id="ARBA00023145"/>
    </source>
</evidence>
<dbReference type="GO" id="GO:0004252">
    <property type="term" value="F:serine-type endopeptidase activity"/>
    <property type="evidence" value="ECO:0007669"/>
    <property type="project" value="UniProtKB-UniRule"/>
</dbReference>
<dbReference type="CDD" id="cd11377">
    <property type="entry name" value="Pro-peptidase_S53"/>
    <property type="match status" value="1"/>
</dbReference>
<dbReference type="Pfam" id="PF09286">
    <property type="entry name" value="Pro-kuma_activ"/>
    <property type="match status" value="1"/>
</dbReference>
<evidence type="ECO:0000259" key="18">
    <source>
        <dbReference type="PROSITE" id="PS51695"/>
    </source>
</evidence>
<dbReference type="GO" id="GO:0006508">
    <property type="term" value="P:proteolysis"/>
    <property type="evidence" value="ECO:0007669"/>
    <property type="project" value="UniProtKB-KW"/>
</dbReference>
<dbReference type="InterPro" id="IPR036852">
    <property type="entry name" value="Peptidase_S8/S53_dom_sf"/>
</dbReference>
<evidence type="ECO:0000256" key="5">
    <source>
        <dbReference type="ARBA" id="ARBA00022525"/>
    </source>
</evidence>
<feature type="domain" description="Peptidase S53" evidence="18">
    <location>
        <begin position="217"/>
        <end position="614"/>
    </location>
</feature>
<reference evidence="19 20" key="1">
    <citation type="submission" date="2016-07" db="EMBL/GenBank/DDBJ databases">
        <title>Multiple horizontal gene transfer events from other fungi enriched the ability of initially mycotrophic Trichoderma (Ascomycota) to feed on dead plant biomass.</title>
        <authorList>
            <consortium name="DOE Joint Genome Institute"/>
            <person name="Aerts A."/>
            <person name="Atanasova L."/>
            <person name="Chenthamara K."/>
            <person name="Zhang J."/>
            <person name="Grujic M."/>
            <person name="Henrissat B."/>
            <person name="Kuo A."/>
            <person name="Salamov A."/>
            <person name="Lipzen A."/>
            <person name="Labutti K."/>
            <person name="Barry K."/>
            <person name="Miao Y."/>
            <person name="Rahimi M.J."/>
            <person name="Shen Q."/>
            <person name="Grigoriev I.V."/>
            <person name="Kubicek C.P."/>
            <person name="Druzhinina I.S."/>
        </authorList>
    </citation>
    <scope>NUCLEOTIDE SEQUENCE [LARGE SCALE GENOMIC DNA]</scope>
    <source>
        <strain evidence="19 20">CBS 433.97</strain>
    </source>
</reference>
<dbReference type="FunFam" id="3.40.50.200:FF:000015">
    <property type="entry name" value="Tripeptidyl peptidase A"/>
    <property type="match status" value="1"/>
</dbReference>
<dbReference type="PROSITE" id="PS51695">
    <property type="entry name" value="SEDOLISIN"/>
    <property type="match status" value="1"/>
</dbReference>
<dbReference type="EMBL" id="KZ679263">
    <property type="protein sequence ID" value="PTB40306.1"/>
    <property type="molecule type" value="Genomic_DNA"/>
</dbReference>
<dbReference type="STRING" id="1042311.A0A2T3Z657"/>
<keyword evidence="9 15" id="KW-0378">Hydrolase</keyword>
<feature type="active site" description="Charge relay system" evidence="15">
    <location>
        <position position="292"/>
    </location>
</feature>
<sequence length="614" mass="66379">MAKLTALRLASLLCFAAVQSSAAVLVESINQVPHGWKSASIPHPSSSIVLQIALAQQNIHELEWRLAAVSTPDSPDYGKYLDIKEINEIFAPSNATYTAVESWLKSHGVASYTRQGGSIWFQTTVSTANAMLTTDFKTYSDSTGTEKLRTLQYSIPEELVGHVDLISPTTYFGTTKAMRALKSQNVASVARAKHLNNPQKPSGCNQTIIHKNETYQIFHPDCLRAKYGLDGYTPSAKSGSRIGFGSFLNETSSFSDLALYEKHYGLPKQNISVFLINGATDVQPPANKNDSEANLDVQTIVSFTHPLPITEFVVAGIPPYIPDPALPIGDPVQNEPWLEFYEFLMSKTNEELPQVITNSYGDEEQTVSESYAVRVCNQIGLMGLRGISILASSGDTGVGMSCVASNSTTPQFNPMFPASCPYLTTVGGTQHLDHEIAWELSSGGFSNYFPRPWYQEEAVRTYLERYVSTETKAYYGRFANFLGRGFPDVAALSLNPDYPVIIGGELGPNGGTSASAPVVASIAALLNDARLYKGKPALGFLNPLIYQYAYKGGFTDITSGQSSGCGGNNSQTGPPPPGAGFIPGAHWNATKGWDPTTGFGVPNFKKLLPLAQSI</sequence>
<dbReference type="SUPFAM" id="SSF54897">
    <property type="entry name" value="Protease propeptides/inhibitors"/>
    <property type="match status" value="1"/>
</dbReference>
<name>A0A2T3Z657_TRIA4</name>
<dbReference type="OrthoDB" id="409122at2759"/>
<evidence type="ECO:0000256" key="12">
    <source>
        <dbReference type="ARBA" id="ARBA00023026"/>
    </source>
</evidence>
<evidence type="ECO:0000256" key="8">
    <source>
        <dbReference type="ARBA" id="ARBA00022729"/>
    </source>
</evidence>
<evidence type="ECO:0000256" key="1">
    <source>
        <dbReference type="ARBA" id="ARBA00001910"/>
    </source>
</evidence>
<evidence type="ECO:0000256" key="2">
    <source>
        <dbReference type="ARBA" id="ARBA00002451"/>
    </source>
</evidence>
<feature type="binding site" evidence="15">
    <location>
        <position position="594"/>
    </location>
    <ligand>
        <name>Ca(2+)</name>
        <dbReference type="ChEBI" id="CHEBI:29108"/>
    </ligand>
</feature>
<dbReference type="SMART" id="SM00944">
    <property type="entry name" value="Pro-kuma_activ"/>
    <property type="match status" value="1"/>
</dbReference>
<dbReference type="Pfam" id="PF00082">
    <property type="entry name" value="Peptidase_S8"/>
    <property type="match status" value="1"/>
</dbReference>
<feature type="chain" id="PRO_5015736755" description="tripeptidyl-peptidase II" evidence="17">
    <location>
        <begin position="24"/>
        <end position="614"/>
    </location>
</feature>
<dbReference type="Proteomes" id="UP000240493">
    <property type="component" value="Unassembled WGS sequence"/>
</dbReference>
<evidence type="ECO:0000256" key="7">
    <source>
        <dbReference type="ARBA" id="ARBA00022723"/>
    </source>
</evidence>
<dbReference type="InterPro" id="IPR000209">
    <property type="entry name" value="Peptidase_S8/S53_dom"/>
</dbReference>
<dbReference type="InterPro" id="IPR030400">
    <property type="entry name" value="Sedolisin_dom"/>
</dbReference>
<dbReference type="AlphaFoldDB" id="A0A2T3Z657"/>
<feature type="compositionally biased region" description="Low complexity" evidence="16">
    <location>
        <begin position="562"/>
        <end position="572"/>
    </location>
</feature>
<dbReference type="SUPFAM" id="SSF52743">
    <property type="entry name" value="Subtilisin-like"/>
    <property type="match status" value="1"/>
</dbReference>
<protein>
    <recommendedName>
        <fullName evidence="4">tripeptidyl-peptidase II</fullName>
        <ecNumber evidence="4">3.4.14.10</ecNumber>
    </recommendedName>
</protein>
<evidence type="ECO:0000256" key="15">
    <source>
        <dbReference type="PROSITE-ProRule" id="PRU01032"/>
    </source>
</evidence>
<evidence type="ECO:0000256" key="11">
    <source>
        <dbReference type="ARBA" id="ARBA00022837"/>
    </source>
</evidence>
<feature type="region of interest" description="Disordered" evidence="16">
    <location>
        <begin position="562"/>
        <end position="582"/>
    </location>
</feature>
<dbReference type="GO" id="GO:0005576">
    <property type="term" value="C:extracellular region"/>
    <property type="evidence" value="ECO:0007669"/>
    <property type="project" value="UniProtKB-SubCell"/>
</dbReference>
<organism evidence="19 20">
    <name type="scientific">Trichoderma asperellum (strain ATCC 204424 / CBS 433.97 / NBRC 101777)</name>
    <dbReference type="NCBI Taxonomy" id="1042311"/>
    <lineage>
        <taxon>Eukaryota</taxon>
        <taxon>Fungi</taxon>
        <taxon>Dikarya</taxon>
        <taxon>Ascomycota</taxon>
        <taxon>Pezizomycotina</taxon>
        <taxon>Sordariomycetes</taxon>
        <taxon>Hypocreomycetidae</taxon>
        <taxon>Hypocreales</taxon>
        <taxon>Hypocreaceae</taxon>
        <taxon>Trichoderma</taxon>
    </lineage>
</organism>
<feature type="binding site" evidence="15">
    <location>
        <position position="556"/>
    </location>
    <ligand>
        <name>Ca(2+)</name>
        <dbReference type="ChEBI" id="CHEBI:29108"/>
    </ligand>
</feature>
<keyword evidence="20" id="KW-1185">Reference proteome</keyword>
<evidence type="ECO:0000256" key="14">
    <source>
        <dbReference type="ARBA" id="ARBA00023180"/>
    </source>
</evidence>
<keyword evidence="5" id="KW-0964">Secreted</keyword>
<comment type="catalytic activity">
    <reaction evidence="1">
        <text>Release of an N-terminal tripeptide from a polypeptide.</text>
        <dbReference type="EC" id="3.4.14.10"/>
    </reaction>
</comment>
<evidence type="ECO:0000256" key="10">
    <source>
        <dbReference type="ARBA" id="ARBA00022825"/>
    </source>
</evidence>
<feature type="active site" description="Charge relay system" evidence="15">
    <location>
        <position position="513"/>
    </location>
</feature>
<evidence type="ECO:0000313" key="20">
    <source>
        <dbReference type="Proteomes" id="UP000240493"/>
    </source>
</evidence>